<evidence type="ECO:0000313" key="2">
    <source>
        <dbReference type="Proteomes" id="UP000294546"/>
    </source>
</evidence>
<name>A0A4R1GC79_9GAMM</name>
<dbReference type="Proteomes" id="UP000294546">
    <property type="component" value="Unassembled WGS sequence"/>
</dbReference>
<protein>
    <submittedName>
        <fullName evidence="1">Uncharacterized protein</fullName>
    </submittedName>
</protein>
<reference evidence="1 2" key="1">
    <citation type="submission" date="2019-03" db="EMBL/GenBank/DDBJ databases">
        <title>Genomic Encyclopedia of Archaeal and Bacterial Type Strains, Phase II (KMG-II): from individual species to whole genera.</title>
        <authorList>
            <person name="Goeker M."/>
        </authorList>
    </citation>
    <scope>NUCLEOTIDE SEQUENCE [LARGE SCALE GENOMIC DNA]</scope>
    <source>
        <strain evidence="1 2">DSM 27697</strain>
    </source>
</reference>
<sequence>MSTGLEAKPYIETAPTFRKAANTTNCLPTKINPLPASHLYKEPLDSYIPHRTHPGRGYKAALRL</sequence>
<proteinExistence type="predicted"/>
<dbReference type="AlphaFoldDB" id="A0A4R1GC79"/>
<keyword evidence="2" id="KW-1185">Reference proteome</keyword>
<gene>
    <name evidence="1" type="ORF">CLV83_2807</name>
</gene>
<evidence type="ECO:0000313" key="1">
    <source>
        <dbReference type="EMBL" id="TCK05867.1"/>
    </source>
</evidence>
<comment type="caution">
    <text evidence="1">The sequence shown here is derived from an EMBL/GenBank/DDBJ whole genome shotgun (WGS) entry which is preliminary data.</text>
</comment>
<dbReference type="EMBL" id="SMFU01000009">
    <property type="protein sequence ID" value="TCK05867.1"/>
    <property type="molecule type" value="Genomic_DNA"/>
</dbReference>
<accession>A0A4R1GC79</accession>
<organism evidence="1 2">
    <name type="scientific">Marinobacterium mangrovicola</name>
    <dbReference type="NCBI Taxonomy" id="1476959"/>
    <lineage>
        <taxon>Bacteria</taxon>
        <taxon>Pseudomonadati</taxon>
        <taxon>Pseudomonadota</taxon>
        <taxon>Gammaproteobacteria</taxon>
        <taxon>Oceanospirillales</taxon>
        <taxon>Oceanospirillaceae</taxon>
        <taxon>Marinobacterium</taxon>
    </lineage>
</organism>